<feature type="compositionally biased region" description="Polar residues" evidence="5">
    <location>
        <begin position="346"/>
        <end position="355"/>
    </location>
</feature>
<dbReference type="PROSITE" id="PS50089">
    <property type="entry name" value="ZF_RING_2"/>
    <property type="match status" value="1"/>
</dbReference>
<evidence type="ECO:0000256" key="1">
    <source>
        <dbReference type="ARBA" id="ARBA00022723"/>
    </source>
</evidence>
<feature type="compositionally biased region" description="Polar residues" evidence="5">
    <location>
        <begin position="372"/>
        <end position="381"/>
    </location>
</feature>
<dbReference type="InterPro" id="IPR001965">
    <property type="entry name" value="Znf_PHD"/>
</dbReference>
<keyword evidence="8" id="KW-1185">Reference proteome</keyword>
<dbReference type="Proteomes" id="UP000228380">
    <property type="component" value="Chromosome 1"/>
</dbReference>
<dbReference type="KEGG" id="pda:103706589"/>
<dbReference type="CDD" id="cd16574">
    <property type="entry name" value="RING-HC_Topors"/>
    <property type="match status" value="1"/>
</dbReference>
<gene>
    <name evidence="9" type="primary">LOC103706589</name>
</gene>
<evidence type="ECO:0000256" key="5">
    <source>
        <dbReference type="SAM" id="MobiDB-lite"/>
    </source>
</evidence>
<dbReference type="PANTHER" id="PTHR47177:SF4">
    <property type="entry name" value="OS06G0283200 PROTEIN"/>
    <property type="match status" value="1"/>
</dbReference>
<dbReference type="PANTHER" id="PTHR47177">
    <property type="entry name" value="F18C1.6 PROTEIN"/>
    <property type="match status" value="1"/>
</dbReference>
<dbReference type="SUPFAM" id="SSF57850">
    <property type="entry name" value="RING/U-box"/>
    <property type="match status" value="1"/>
</dbReference>
<reference evidence="8" key="1">
    <citation type="journal article" date="2019" name="Nat. Commun.">
        <title>Genome-wide association mapping of date palm fruit traits.</title>
        <authorList>
            <person name="Hazzouri K.M."/>
            <person name="Gros-Balthazard M."/>
            <person name="Flowers J.M."/>
            <person name="Copetti D."/>
            <person name="Lemansour A."/>
            <person name="Lebrun M."/>
            <person name="Masmoudi K."/>
            <person name="Ferrand S."/>
            <person name="Dhar M.I."/>
            <person name="Fresquez Z.A."/>
            <person name="Rosas U."/>
            <person name="Zhang J."/>
            <person name="Talag J."/>
            <person name="Lee S."/>
            <person name="Kudrna D."/>
            <person name="Powell R.F."/>
            <person name="Leitch I.J."/>
            <person name="Krueger R.R."/>
            <person name="Wing R.A."/>
            <person name="Amiri K.M.A."/>
            <person name="Purugganan M.D."/>
        </authorList>
    </citation>
    <scope>NUCLEOTIDE SEQUENCE [LARGE SCALE GENOMIC DNA]</scope>
    <source>
        <strain evidence="8">cv. Khalas</strain>
    </source>
</reference>
<feature type="region of interest" description="Disordered" evidence="5">
    <location>
        <begin position="1"/>
        <end position="39"/>
    </location>
</feature>
<evidence type="ECO:0000256" key="2">
    <source>
        <dbReference type="ARBA" id="ARBA00022771"/>
    </source>
</evidence>
<organism evidence="8 9">
    <name type="scientific">Phoenix dactylifera</name>
    <name type="common">Date palm</name>
    <dbReference type="NCBI Taxonomy" id="42345"/>
    <lineage>
        <taxon>Eukaryota</taxon>
        <taxon>Viridiplantae</taxon>
        <taxon>Streptophyta</taxon>
        <taxon>Embryophyta</taxon>
        <taxon>Tracheophyta</taxon>
        <taxon>Spermatophyta</taxon>
        <taxon>Magnoliopsida</taxon>
        <taxon>Liliopsida</taxon>
        <taxon>Arecaceae</taxon>
        <taxon>Coryphoideae</taxon>
        <taxon>Phoeniceae</taxon>
        <taxon>Phoenix</taxon>
    </lineage>
</organism>
<dbReference type="InterPro" id="IPR019787">
    <property type="entry name" value="Znf_PHD-finger"/>
</dbReference>
<dbReference type="PROSITE" id="PS00518">
    <property type="entry name" value="ZF_RING_1"/>
    <property type="match status" value="1"/>
</dbReference>
<dbReference type="InterPro" id="IPR013083">
    <property type="entry name" value="Znf_RING/FYVE/PHD"/>
</dbReference>
<evidence type="ECO:0000259" key="7">
    <source>
        <dbReference type="PROSITE" id="PS50089"/>
    </source>
</evidence>
<dbReference type="SMART" id="SM00249">
    <property type="entry name" value="PHD"/>
    <property type="match status" value="1"/>
</dbReference>
<dbReference type="PROSITE" id="PS50016">
    <property type="entry name" value="ZF_PHD_2"/>
    <property type="match status" value="1"/>
</dbReference>
<evidence type="ECO:0000313" key="9">
    <source>
        <dbReference type="RefSeq" id="XP_026660278.1"/>
    </source>
</evidence>
<feature type="compositionally biased region" description="Polar residues" evidence="5">
    <location>
        <begin position="255"/>
        <end position="275"/>
    </location>
</feature>
<dbReference type="Pfam" id="PF00628">
    <property type="entry name" value="PHD"/>
    <property type="match status" value="1"/>
</dbReference>
<proteinExistence type="predicted"/>
<dbReference type="Pfam" id="PF13639">
    <property type="entry name" value="zf-RING_2"/>
    <property type="match status" value="1"/>
</dbReference>
<feature type="region of interest" description="Disordered" evidence="5">
    <location>
        <begin position="346"/>
        <end position="381"/>
    </location>
</feature>
<dbReference type="InterPro" id="IPR011011">
    <property type="entry name" value="Znf_FYVE_PHD"/>
</dbReference>
<evidence type="ECO:0000259" key="6">
    <source>
        <dbReference type="PROSITE" id="PS50016"/>
    </source>
</evidence>
<feature type="domain" description="PHD-type" evidence="6">
    <location>
        <begin position="140"/>
        <end position="189"/>
    </location>
</feature>
<dbReference type="OrthoDB" id="365379at2759"/>
<feature type="region of interest" description="Disordered" evidence="5">
    <location>
        <begin position="238"/>
        <end position="289"/>
    </location>
</feature>
<keyword evidence="1" id="KW-0479">Metal-binding</keyword>
<dbReference type="GO" id="GO:0008270">
    <property type="term" value="F:zinc ion binding"/>
    <property type="evidence" value="ECO:0007669"/>
    <property type="project" value="UniProtKB-KW"/>
</dbReference>
<dbReference type="RefSeq" id="XP_026660278.1">
    <property type="nucleotide sequence ID" value="XM_026804477.2"/>
</dbReference>
<dbReference type="InterPro" id="IPR058746">
    <property type="entry name" value="Znf_RING-type_Topors"/>
</dbReference>
<keyword evidence="2 4" id="KW-0863">Zinc-finger</keyword>
<sequence>MTDVSELRGSPAKRLKTLAPSPPPGSKGKEKMAEEPASAEGFASLTAAAEETCGICLSDGGRSIRGRIDSCDHYFCFICIMEWAKVESRCPMCKQRFRSIRRPPVPEIFPFERMVEVPVRDQVYHPLGNESTGISDPYANVSCSACHSSADEELLLLCDLCDSAAHSYCAGLGATVPEGDWYCPDCAISRDEHLKSQSDTDSYNQDSYKITSAVQFSEPPVSIFEIVADERTSYLSPRFSPIQVPEQQRNDDGSASRNTSRSVSEGSVSNTERPSSPSPPAGKTVSPTPAERVMQIAAKAARTLRSCRNLHSRIRVLRENWNALRAGSLAFSSKLLVCGAKINGREQNNSGSESDLSGHPEPSHPVHGGQIANANASSKTCNSGCSSDIKKAWKMMEVAKSAHGTQIGNTYHSLNSFSNRNASKRAEDLHCGFFVSKGRNTAHIAAGRAVSKDNKNFSPKVLYHYFIPQHQDQQIPEMQNTKVQHVNRGHMDTHLSGYVGLSSVKQERLMHQDGMCDGKGRPASQQVMHELSVPCDAQETPVCPGSFACSPSGAFILSFNKPGEFSSCIEPHDRKQGLGTNSDQTLSRKFDMSNSNVMGKVESVVKLNMELRSIDQRVENGKLGVGTYADERLSRRNDNANNIAKSDIQSLVKLNLKLLSKDQHLGADKFKEVARAATHTILAACGLEHSKSNARAVSSSICKHNGQIKHMRRSNLMPNSCRECFYTFVQDVVKCILSEKHILPTAAKFS</sequence>
<evidence type="ECO:0000313" key="8">
    <source>
        <dbReference type="Proteomes" id="UP000228380"/>
    </source>
</evidence>
<dbReference type="SUPFAM" id="SSF57903">
    <property type="entry name" value="FYVE/PHD zinc finger"/>
    <property type="match status" value="1"/>
</dbReference>
<dbReference type="SMART" id="SM00184">
    <property type="entry name" value="RING"/>
    <property type="match status" value="2"/>
</dbReference>
<protein>
    <submittedName>
        <fullName evidence="9">Uncharacterized protein LOC103706589 isoform X1</fullName>
    </submittedName>
</protein>
<dbReference type="InterPro" id="IPR001841">
    <property type="entry name" value="Znf_RING"/>
</dbReference>
<keyword evidence="3" id="KW-0862">Zinc</keyword>
<dbReference type="AlphaFoldDB" id="A0A8B8J468"/>
<evidence type="ECO:0000256" key="4">
    <source>
        <dbReference type="PROSITE-ProRule" id="PRU00175"/>
    </source>
</evidence>
<evidence type="ECO:0000256" key="3">
    <source>
        <dbReference type="ARBA" id="ARBA00022833"/>
    </source>
</evidence>
<dbReference type="GeneID" id="103706589"/>
<accession>A0A8B8J468</accession>
<name>A0A8B8J468_PHODC</name>
<dbReference type="Gene3D" id="3.30.40.10">
    <property type="entry name" value="Zinc/RING finger domain, C3HC4 (zinc finger)"/>
    <property type="match status" value="2"/>
</dbReference>
<feature type="domain" description="RING-type" evidence="7">
    <location>
        <begin position="53"/>
        <end position="94"/>
    </location>
</feature>
<dbReference type="InterPro" id="IPR017907">
    <property type="entry name" value="Znf_RING_CS"/>
</dbReference>
<reference evidence="9" key="2">
    <citation type="submission" date="2025-08" db="UniProtKB">
        <authorList>
            <consortium name="RefSeq"/>
        </authorList>
    </citation>
    <scope>IDENTIFICATION</scope>
    <source>
        <tissue evidence="9">Young leaves</tissue>
    </source>
</reference>